<keyword evidence="3" id="KW-0732">Signal</keyword>
<keyword evidence="2" id="KW-0560">Oxidoreductase</keyword>
<dbReference type="Proteomes" id="UP000298138">
    <property type="component" value="Unassembled WGS sequence"/>
</dbReference>
<sequence>MHSKSLFAAVAVALFAGAWASPVPDAPTEIDATTITEPPQQNPDDVDQLAFDALQALQDLESSSGTNKRSQTCTLRNVAVRRDWSSLSKNERRSYIDAVLCLMELPSQIDPNVVPGARSRYDDFVAVHIQQTLTIHGTANFLTWHRHYTWLFEQALRNECGYTGYQPYWNWGASAANPLASKVFDGSDYSLSGDGEYVPHNGSKIGGGQIAIPPGNGGGCVNSGPFKDMVVNLGPVSPTLDGVSKPTTGGGLLHNPRCLRRDISQYISSRWSTTSEIVRLIVTKFNILDFQNHMQGDFANGFVGVHSAGHFTMGGDPGGDLFVSPGDPAFWVHHGMIDRVWWIWQNLNPLQRTYSVAGTITINNNPPSRDGTLDDTINMGVLDPVDRTLRSLGSTLSGPYCYIYL</sequence>
<feature type="domain" description="Tyrosinase copper-binding" evidence="5">
    <location>
        <begin position="327"/>
        <end position="338"/>
    </location>
</feature>
<feature type="chain" id="PRO_5020309225" evidence="3">
    <location>
        <begin position="21"/>
        <end position="405"/>
    </location>
</feature>
<dbReference type="Pfam" id="PF00264">
    <property type="entry name" value="Tyrosinase"/>
    <property type="match status" value="1"/>
</dbReference>
<keyword evidence="1" id="KW-0479">Metal-binding</keyword>
<evidence type="ECO:0000313" key="7">
    <source>
        <dbReference type="Proteomes" id="UP000298138"/>
    </source>
</evidence>
<dbReference type="SUPFAM" id="SSF48056">
    <property type="entry name" value="Di-copper centre-containing domain"/>
    <property type="match status" value="1"/>
</dbReference>
<evidence type="ECO:0000256" key="1">
    <source>
        <dbReference type="ARBA" id="ARBA00022723"/>
    </source>
</evidence>
<dbReference type="InterPro" id="IPR002227">
    <property type="entry name" value="Tyrosinase_Cu-bd"/>
</dbReference>
<dbReference type="InterPro" id="IPR050316">
    <property type="entry name" value="Tyrosinase/Hemocyanin"/>
</dbReference>
<dbReference type="PROSITE" id="PS00498">
    <property type="entry name" value="TYROSINASE_2"/>
    <property type="match status" value="1"/>
</dbReference>
<dbReference type="GO" id="GO:0046872">
    <property type="term" value="F:metal ion binding"/>
    <property type="evidence" value="ECO:0007669"/>
    <property type="project" value="UniProtKB-KW"/>
</dbReference>
<dbReference type="OrthoDB" id="6132182at2759"/>
<reference evidence="6 7" key="1">
    <citation type="submission" date="2019-04" db="EMBL/GenBank/DDBJ databases">
        <title>Comparative genomics and transcriptomics to analyze fruiting body development in filamentous ascomycetes.</title>
        <authorList>
            <consortium name="DOE Joint Genome Institute"/>
            <person name="Lutkenhaus R."/>
            <person name="Traeger S."/>
            <person name="Breuer J."/>
            <person name="Kuo A."/>
            <person name="Lipzen A."/>
            <person name="Pangilinan J."/>
            <person name="Dilworth D."/>
            <person name="Sandor L."/>
            <person name="Poggeler S."/>
            <person name="Barry K."/>
            <person name="Grigoriev I.V."/>
            <person name="Nowrousian M."/>
        </authorList>
    </citation>
    <scope>NUCLEOTIDE SEQUENCE [LARGE SCALE GENOMIC DNA]</scope>
    <source>
        <strain evidence="6 7">CBS 389.68</strain>
    </source>
</reference>
<proteinExistence type="predicted"/>
<dbReference type="GO" id="GO:0016491">
    <property type="term" value="F:oxidoreductase activity"/>
    <property type="evidence" value="ECO:0007669"/>
    <property type="project" value="UniProtKB-KW"/>
</dbReference>
<dbReference type="PANTHER" id="PTHR11474">
    <property type="entry name" value="TYROSINASE FAMILY MEMBER"/>
    <property type="match status" value="1"/>
</dbReference>
<dbReference type="PRINTS" id="PR00092">
    <property type="entry name" value="TYROSINASE"/>
</dbReference>
<accession>A0A4S2MMJ0</accession>
<evidence type="ECO:0000259" key="4">
    <source>
        <dbReference type="PROSITE" id="PS00497"/>
    </source>
</evidence>
<dbReference type="STRING" id="341454.A0A4S2MMJ0"/>
<dbReference type="EMBL" id="ML220181">
    <property type="protein sequence ID" value="TGZ76379.1"/>
    <property type="molecule type" value="Genomic_DNA"/>
</dbReference>
<gene>
    <name evidence="6" type="ORF">EX30DRAFT_344928</name>
</gene>
<dbReference type="Gene3D" id="1.10.1280.10">
    <property type="entry name" value="Di-copper center containing domain from catechol oxidase"/>
    <property type="match status" value="1"/>
</dbReference>
<evidence type="ECO:0000256" key="2">
    <source>
        <dbReference type="ARBA" id="ARBA00023002"/>
    </source>
</evidence>
<dbReference type="AlphaFoldDB" id="A0A4S2MMJ0"/>
<organism evidence="6 7">
    <name type="scientific">Ascodesmis nigricans</name>
    <dbReference type="NCBI Taxonomy" id="341454"/>
    <lineage>
        <taxon>Eukaryota</taxon>
        <taxon>Fungi</taxon>
        <taxon>Dikarya</taxon>
        <taxon>Ascomycota</taxon>
        <taxon>Pezizomycotina</taxon>
        <taxon>Pezizomycetes</taxon>
        <taxon>Pezizales</taxon>
        <taxon>Ascodesmidaceae</taxon>
        <taxon>Ascodesmis</taxon>
    </lineage>
</organism>
<dbReference type="PROSITE" id="PS00497">
    <property type="entry name" value="TYROSINASE_1"/>
    <property type="match status" value="1"/>
</dbReference>
<feature type="signal peptide" evidence="3">
    <location>
        <begin position="1"/>
        <end position="20"/>
    </location>
</feature>
<protein>
    <submittedName>
        <fullName evidence="6">Tyrosinase</fullName>
    </submittedName>
</protein>
<evidence type="ECO:0000259" key="5">
    <source>
        <dbReference type="PROSITE" id="PS00498"/>
    </source>
</evidence>
<dbReference type="InterPro" id="IPR008922">
    <property type="entry name" value="Di-copper_centre_dom_sf"/>
</dbReference>
<evidence type="ECO:0000313" key="6">
    <source>
        <dbReference type="EMBL" id="TGZ76379.1"/>
    </source>
</evidence>
<keyword evidence="7" id="KW-1185">Reference proteome</keyword>
<name>A0A4S2MMJ0_9PEZI</name>
<dbReference type="InParanoid" id="A0A4S2MMJ0"/>
<feature type="domain" description="Tyrosinase copper-binding" evidence="4">
    <location>
        <begin position="136"/>
        <end position="153"/>
    </location>
</feature>
<evidence type="ECO:0000256" key="3">
    <source>
        <dbReference type="SAM" id="SignalP"/>
    </source>
</evidence>
<dbReference type="PANTHER" id="PTHR11474:SF125">
    <property type="entry name" value="N-ACETYL-6-HYDROXYTRYPTOPHAN OXIDASE IVOB-RELATED"/>
    <property type="match status" value="1"/>
</dbReference>